<keyword evidence="5" id="KW-0677">Repeat</keyword>
<dbReference type="InterPro" id="IPR043148">
    <property type="entry name" value="TagF_C"/>
</dbReference>
<dbReference type="Pfam" id="PF13432">
    <property type="entry name" value="TPR_16"/>
    <property type="match status" value="1"/>
</dbReference>
<evidence type="ECO:0000256" key="1">
    <source>
        <dbReference type="ARBA" id="ARBA00004202"/>
    </source>
</evidence>
<evidence type="ECO:0000256" key="4">
    <source>
        <dbReference type="ARBA" id="ARBA00022679"/>
    </source>
</evidence>
<dbReference type="Pfam" id="PF04464">
    <property type="entry name" value="Glyphos_transf"/>
    <property type="match status" value="1"/>
</dbReference>
<gene>
    <name evidence="11" type="ORF">H9639_04115</name>
</gene>
<dbReference type="Gene3D" id="3.40.50.12580">
    <property type="match status" value="1"/>
</dbReference>
<dbReference type="Gene3D" id="3.40.50.2000">
    <property type="entry name" value="Glycogen Phosphorylase B"/>
    <property type="match status" value="2"/>
</dbReference>
<dbReference type="InterPro" id="IPR011990">
    <property type="entry name" value="TPR-like_helical_dom_sf"/>
</dbReference>
<evidence type="ECO:0000256" key="3">
    <source>
        <dbReference type="ARBA" id="ARBA00022475"/>
    </source>
</evidence>
<feature type="repeat" description="TPR" evidence="9">
    <location>
        <begin position="72"/>
        <end position="105"/>
    </location>
</feature>
<dbReference type="Gene3D" id="1.25.40.10">
    <property type="entry name" value="Tetratricopeptide repeat domain"/>
    <property type="match status" value="4"/>
</dbReference>
<evidence type="ECO:0000313" key="12">
    <source>
        <dbReference type="Proteomes" id="UP000609874"/>
    </source>
</evidence>
<evidence type="ECO:0000256" key="2">
    <source>
        <dbReference type="ARBA" id="ARBA00010488"/>
    </source>
</evidence>
<dbReference type="Gene3D" id="3.40.50.11820">
    <property type="match status" value="1"/>
</dbReference>
<sequence>MNSKAMFTAARLSEKAGRKAWAASLYGRSAEGAGNKQADALFRLANLAFHQGELDQSREFLEEAIALKPGQAPWHYRLATVWERLHDKDAALAHYRKANALAPDNKAWADKMHRCEQALIFTKAQLHDERAKSLRQKGQRWQELELLQSAKPSFESSPDWFLRLADALEAMNRYGEAAEAFQRANELRPGTAVNLFREGHCWLRAGSQDKAASAFKRAKKADQKLQSKSLGIGVFYEQRGMWPEAADRYAIDCEDSPWNGELHFRAGRANERCYRWNAAVAHYEEAISSQPALWRNHFRLGFVKERLGDFPAAEKSYAYGLDCSAVNNEPARYWAYRLGVVKEAQGDFEGALAAYSTSLDYVPAVANAENEPALTTFSQDTAYEMQILQRARSAALRSRDADQIQKIAAEFENRELWADALACLNAAADRKQSFDASIYFRIAKAYQALNQPEAAAKAYRMTRISVSPRGIDNEKYKKDAGLQRNFQYSEMSQHLPIRKNVILYESFFGKQITCNPYALFREIYNDQDYAHFLHVWVTTPDTAIPKWMRHRENILFVQRGSHLYLRFLATAKYLVNNVTFQAMFSRRQGQRYLNTWHGTPMKTLGKDIQTGVVEHRNVTRNFLHATHIITPNEHTRRVLLERYDVEGLGTAKVAITGYPRIDFTLNASPNRVEDLREALGLVDRSKKVVLYAPTWRGSSSEQHFDSERLVSDLQALAGLDCAVLFQGHHLSASFIPDSLPVHVVNEEINTNELLSVVDILITDYSSIVFDFLPTQKPVICYTYDLDAYKAERGLYFSPSDIGIYEARSQTALVEAVRRSLAGDGPETVPSNSLIEEYCGHEDGRASARTKKFFLEDETECLITSKIPNKRRFLFHHSMLPNGITSSLINLLNSLDPAENDVTVVVPVEGVDHTKAGLSRIAALPNYVRLVADGGRQVANIEEKWLIDCFNRWNVFASEEHRRHYVESFAKEYKRLFGDSHFDVVVEFEGYSRYWTSVLAAAPAATKKVIYLHNEMEAEWQIRFPYLRGVFELYDEFDALASVSPALSELNQAALTRIVNVEVDKFLPVINQIDIQGTLARAAEPLDEDLVEWFEYDTPTFVTMGRLSKEKDQAKLLHALARVIKEGHQARLLVLGEGPLRADLEELRAELNLDRAVYFAGLRENPFPALSASDCFVLPSNHEGQPMVLLEAMILGKEILATDIPGSRQVLSDNLECLCQNSVDGLADGIKKVLQSDRQHVPDFDVERYAKEALEAFLGAAGTTP</sequence>
<dbReference type="InterPro" id="IPR007554">
    <property type="entry name" value="Glycerophosphate_synth"/>
</dbReference>
<keyword evidence="3" id="KW-1003">Cell membrane</keyword>
<dbReference type="InterPro" id="IPR043149">
    <property type="entry name" value="TagF_N"/>
</dbReference>
<evidence type="ECO:0000256" key="8">
    <source>
        <dbReference type="ARBA" id="ARBA00023136"/>
    </source>
</evidence>
<keyword evidence="7" id="KW-0777">Teichoic acid biosynthesis</keyword>
<keyword evidence="8" id="KW-0472">Membrane</keyword>
<dbReference type="SUPFAM" id="SSF48452">
    <property type="entry name" value="TPR-like"/>
    <property type="match status" value="2"/>
</dbReference>
<evidence type="ECO:0000313" key="11">
    <source>
        <dbReference type="EMBL" id="MBD7994476.1"/>
    </source>
</evidence>
<evidence type="ECO:0000259" key="10">
    <source>
        <dbReference type="Pfam" id="PF00534"/>
    </source>
</evidence>
<dbReference type="PANTHER" id="PTHR37316">
    <property type="entry name" value="TEICHOIC ACID GLYCEROL-PHOSPHATE PRIMASE"/>
    <property type="match status" value="1"/>
</dbReference>
<accession>A0ABR8UQI1</accession>
<reference evidence="11 12" key="1">
    <citation type="submission" date="2020-08" db="EMBL/GenBank/DDBJ databases">
        <title>A Genomic Blueprint of the Chicken Gut Microbiome.</title>
        <authorList>
            <person name="Gilroy R."/>
            <person name="Ravi A."/>
            <person name="Getino M."/>
            <person name="Pursley I."/>
            <person name="Horton D.L."/>
            <person name="Alikhan N.-F."/>
            <person name="Baker D."/>
            <person name="Gharbi K."/>
            <person name="Hall N."/>
            <person name="Watson M."/>
            <person name="Adriaenssens E.M."/>
            <person name="Foster-Nyarko E."/>
            <person name="Jarju S."/>
            <person name="Secka A."/>
            <person name="Antonio M."/>
            <person name="Oren A."/>
            <person name="Chaudhuri R."/>
            <person name="La Ragione R.M."/>
            <person name="Hildebrand F."/>
            <person name="Pallen M.J."/>
        </authorList>
    </citation>
    <scope>NUCLEOTIDE SEQUENCE [LARGE SCALE GENOMIC DNA]</scope>
    <source>
        <strain evidence="11 12">Sa2CUA1</strain>
    </source>
</reference>
<dbReference type="RefSeq" id="WP_191806801.1">
    <property type="nucleotide sequence ID" value="NZ_JACSQD010000001.1"/>
</dbReference>
<dbReference type="Pfam" id="PF07719">
    <property type="entry name" value="TPR_2"/>
    <property type="match status" value="1"/>
</dbReference>
<dbReference type="Proteomes" id="UP000609874">
    <property type="component" value="Unassembled WGS sequence"/>
</dbReference>
<dbReference type="CDD" id="cd03811">
    <property type="entry name" value="GT4_GT28_WabH-like"/>
    <property type="match status" value="1"/>
</dbReference>
<keyword evidence="12" id="KW-1185">Reference proteome</keyword>
<dbReference type="InterPro" id="IPR013105">
    <property type="entry name" value="TPR_2"/>
</dbReference>
<keyword evidence="6 9" id="KW-0802">TPR repeat</keyword>
<evidence type="ECO:0000256" key="5">
    <source>
        <dbReference type="ARBA" id="ARBA00022737"/>
    </source>
</evidence>
<comment type="similarity">
    <text evidence="2">Belongs to the CDP-glycerol glycerophosphotransferase family.</text>
</comment>
<evidence type="ECO:0000256" key="9">
    <source>
        <dbReference type="PROSITE-ProRule" id="PRU00339"/>
    </source>
</evidence>
<organism evidence="11 12">
    <name type="scientific">Arthrobacter gallicola</name>
    <dbReference type="NCBI Taxonomy" id="2762225"/>
    <lineage>
        <taxon>Bacteria</taxon>
        <taxon>Bacillati</taxon>
        <taxon>Actinomycetota</taxon>
        <taxon>Actinomycetes</taxon>
        <taxon>Micrococcales</taxon>
        <taxon>Micrococcaceae</taxon>
        <taxon>Arthrobacter</taxon>
    </lineage>
</organism>
<dbReference type="Pfam" id="PF13181">
    <property type="entry name" value="TPR_8"/>
    <property type="match status" value="1"/>
</dbReference>
<comment type="caution">
    <text evidence="11">The sequence shown here is derived from an EMBL/GenBank/DDBJ whole genome shotgun (WGS) entry which is preliminary data.</text>
</comment>
<dbReference type="InterPro" id="IPR051612">
    <property type="entry name" value="Teichoic_Acid_Biosynth"/>
</dbReference>
<dbReference type="SUPFAM" id="SSF53756">
    <property type="entry name" value="UDP-Glycosyltransferase/glycogen phosphorylase"/>
    <property type="match status" value="2"/>
</dbReference>
<feature type="repeat" description="TPR" evidence="9">
    <location>
        <begin position="158"/>
        <end position="191"/>
    </location>
</feature>
<dbReference type="Pfam" id="PF00534">
    <property type="entry name" value="Glycos_transf_1"/>
    <property type="match status" value="1"/>
</dbReference>
<name>A0ABR8UQI1_9MICC</name>
<dbReference type="EMBL" id="JACSQD010000001">
    <property type="protein sequence ID" value="MBD7994476.1"/>
    <property type="molecule type" value="Genomic_DNA"/>
</dbReference>
<dbReference type="PANTHER" id="PTHR37316:SF3">
    <property type="entry name" value="TEICHOIC ACID GLYCEROL-PHOSPHATE TRANSFERASE"/>
    <property type="match status" value="1"/>
</dbReference>
<protein>
    <submittedName>
        <fullName evidence="11">CDP-glycerol glycerophosphotransferase family protein</fullName>
    </submittedName>
</protein>
<evidence type="ECO:0000256" key="6">
    <source>
        <dbReference type="ARBA" id="ARBA00022803"/>
    </source>
</evidence>
<feature type="domain" description="Glycosyl transferase family 1" evidence="10">
    <location>
        <begin position="1096"/>
        <end position="1236"/>
    </location>
</feature>
<keyword evidence="4" id="KW-0808">Transferase</keyword>
<comment type="subcellular location">
    <subcellularLocation>
        <location evidence="1">Cell membrane</location>
        <topology evidence="1">Peripheral membrane protein</topology>
    </subcellularLocation>
</comment>
<proteinExistence type="inferred from homology"/>
<feature type="repeat" description="TPR" evidence="9">
    <location>
        <begin position="38"/>
        <end position="71"/>
    </location>
</feature>
<dbReference type="InterPro" id="IPR019734">
    <property type="entry name" value="TPR_rpt"/>
</dbReference>
<dbReference type="PROSITE" id="PS50005">
    <property type="entry name" value="TPR"/>
    <property type="match status" value="3"/>
</dbReference>
<dbReference type="SMART" id="SM00028">
    <property type="entry name" value="TPR"/>
    <property type="match status" value="9"/>
</dbReference>
<evidence type="ECO:0000256" key="7">
    <source>
        <dbReference type="ARBA" id="ARBA00022944"/>
    </source>
</evidence>
<dbReference type="InterPro" id="IPR001296">
    <property type="entry name" value="Glyco_trans_1"/>
</dbReference>